<keyword evidence="4 8" id="KW-0808">Transferase</keyword>
<dbReference type="PANTHER" id="PTHR43488">
    <property type="entry name" value="GLUTAMATE-PYRUVATE AMINOTRANSFERASE ALAA"/>
    <property type="match status" value="1"/>
</dbReference>
<dbReference type="SUPFAM" id="SSF53383">
    <property type="entry name" value="PLP-dependent transferases"/>
    <property type="match status" value="1"/>
</dbReference>
<dbReference type="NCBIfam" id="TIGR01265">
    <property type="entry name" value="tyr_nico_aTase"/>
    <property type="match status" value="1"/>
</dbReference>
<dbReference type="GO" id="GO:0006520">
    <property type="term" value="P:amino acid metabolic process"/>
    <property type="evidence" value="ECO:0007669"/>
    <property type="project" value="InterPro"/>
</dbReference>
<evidence type="ECO:0000256" key="5">
    <source>
        <dbReference type="ARBA" id="ARBA00022898"/>
    </source>
</evidence>
<reference evidence="8 9" key="1">
    <citation type="submission" date="2019-08" db="EMBL/GenBank/DDBJ databases">
        <title>Complete genome sequence of Candidatus Uab amorphum.</title>
        <authorList>
            <person name="Shiratori T."/>
            <person name="Suzuki S."/>
            <person name="Kakizawa Y."/>
            <person name="Ishida K."/>
        </authorList>
    </citation>
    <scope>NUCLEOTIDE SEQUENCE [LARGE SCALE GENOMIC DNA]</scope>
    <source>
        <strain evidence="8 9">SRT547</strain>
    </source>
</reference>
<evidence type="ECO:0000256" key="4">
    <source>
        <dbReference type="ARBA" id="ARBA00022679"/>
    </source>
</evidence>
<dbReference type="InterPro" id="IPR005958">
    <property type="entry name" value="TyrNic_aminoTrfase"/>
</dbReference>
<evidence type="ECO:0000256" key="3">
    <source>
        <dbReference type="ARBA" id="ARBA00022576"/>
    </source>
</evidence>
<dbReference type="PIRSF" id="PIRSF000517">
    <property type="entry name" value="Tyr_transaminase"/>
    <property type="match status" value="1"/>
</dbReference>
<keyword evidence="3 8" id="KW-0032">Aminotransferase</keyword>
<gene>
    <name evidence="8" type="ORF">UABAM_00321</name>
</gene>
<accession>A0A5S9IHM7</accession>
<dbReference type="GO" id="GO:0004021">
    <property type="term" value="F:L-alanine:2-oxoglutarate aminotransferase activity"/>
    <property type="evidence" value="ECO:0007669"/>
    <property type="project" value="UniProtKB-EC"/>
</dbReference>
<dbReference type="InterPro" id="IPR004839">
    <property type="entry name" value="Aminotransferase_I/II_large"/>
</dbReference>
<protein>
    <recommendedName>
        <fullName evidence="6">alanine transaminase</fullName>
        <ecNumber evidence="6">2.6.1.2</ecNumber>
    </recommendedName>
</protein>
<proteinExistence type="inferred from homology"/>
<evidence type="ECO:0000256" key="2">
    <source>
        <dbReference type="ARBA" id="ARBA00007441"/>
    </source>
</evidence>
<evidence type="ECO:0000313" key="9">
    <source>
        <dbReference type="Proteomes" id="UP000326354"/>
    </source>
</evidence>
<dbReference type="PANTHER" id="PTHR43488:SF2">
    <property type="entry name" value="GLUTAMATE-PYRUVATE AMINOTRANSFERASE ALAA"/>
    <property type="match status" value="1"/>
</dbReference>
<organism evidence="8 9">
    <name type="scientific">Uabimicrobium amorphum</name>
    <dbReference type="NCBI Taxonomy" id="2596890"/>
    <lineage>
        <taxon>Bacteria</taxon>
        <taxon>Pseudomonadati</taxon>
        <taxon>Planctomycetota</taxon>
        <taxon>Candidatus Uabimicrobiia</taxon>
        <taxon>Candidatus Uabimicrobiales</taxon>
        <taxon>Candidatus Uabimicrobiaceae</taxon>
        <taxon>Candidatus Uabimicrobium</taxon>
    </lineage>
</organism>
<dbReference type="CDD" id="cd00609">
    <property type="entry name" value="AAT_like"/>
    <property type="match status" value="1"/>
</dbReference>
<dbReference type="Proteomes" id="UP000326354">
    <property type="component" value="Chromosome"/>
</dbReference>
<dbReference type="EMBL" id="AP019860">
    <property type="protein sequence ID" value="BBM81978.1"/>
    <property type="molecule type" value="Genomic_DNA"/>
</dbReference>
<dbReference type="InterPro" id="IPR015422">
    <property type="entry name" value="PyrdxlP-dep_Trfase_small"/>
</dbReference>
<evidence type="ECO:0000256" key="6">
    <source>
        <dbReference type="ARBA" id="ARBA00026106"/>
    </source>
</evidence>
<dbReference type="KEGG" id="uam:UABAM_00321"/>
<dbReference type="OrthoDB" id="231967at2"/>
<sequence length="400" mass="44400">MPDNNAWPVAKRTEEITYAVRDIILVADKAKAAGKDMIYLNIGDPNIYDFDTPPELIDAACEAMRNDKNGYAPSPGIPSALDAIRADAHRKGFKNVRDVFTSYGASEAIETCLAALADPGDNIIIPSPGYPLYSALNSKLNLQSKFYPLNEEDGWQPDVEYIAKSIDERTKAIVLINPNNPTGAMYGREVLLEIIELARKHRLVIFSDEIYDRLTFDGNEHIPTASLADDVPIVTFNGLSKCYLSPGWRIGWAVISGPQHIQSYIDAMQKMVRARLCINHPLQYAIPVALEGEHKHLPPAIAKLQKRRDVVCDRLNNITGISCVKPKGTFYVFPKIEIDVADDKFIKDLVLETGVVLVPGSGFGDLASAGHFRLVFLPQPEILEKACSNIENFMQKYLKT</sequence>
<dbReference type="InterPro" id="IPR051926">
    <property type="entry name" value="Ala_Aminotransferase"/>
</dbReference>
<dbReference type="AlphaFoldDB" id="A0A5S9IHM7"/>
<evidence type="ECO:0000259" key="7">
    <source>
        <dbReference type="Pfam" id="PF00155"/>
    </source>
</evidence>
<dbReference type="InterPro" id="IPR015421">
    <property type="entry name" value="PyrdxlP-dep_Trfase_major"/>
</dbReference>
<dbReference type="PRINTS" id="PR00753">
    <property type="entry name" value="ACCSYNTHASE"/>
</dbReference>
<dbReference type="Pfam" id="PF00155">
    <property type="entry name" value="Aminotran_1_2"/>
    <property type="match status" value="1"/>
</dbReference>
<dbReference type="InterPro" id="IPR015424">
    <property type="entry name" value="PyrdxlP-dep_Trfase"/>
</dbReference>
<dbReference type="Gene3D" id="3.90.1150.10">
    <property type="entry name" value="Aspartate Aminotransferase, domain 1"/>
    <property type="match status" value="1"/>
</dbReference>
<evidence type="ECO:0000256" key="1">
    <source>
        <dbReference type="ARBA" id="ARBA00001933"/>
    </source>
</evidence>
<dbReference type="RefSeq" id="WP_151966238.1">
    <property type="nucleotide sequence ID" value="NZ_AP019860.1"/>
</dbReference>
<comment type="cofactor">
    <cofactor evidence="1">
        <name>pyridoxal 5'-phosphate</name>
        <dbReference type="ChEBI" id="CHEBI:597326"/>
    </cofactor>
</comment>
<evidence type="ECO:0000313" key="8">
    <source>
        <dbReference type="EMBL" id="BBM81978.1"/>
    </source>
</evidence>
<dbReference type="EC" id="2.6.1.2" evidence="6"/>
<keyword evidence="5" id="KW-0663">Pyridoxal phosphate</keyword>
<feature type="domain" description="Aminotransferase class I/classII large" evidence="7">
    <location>
        <begin position="46"/>
        <end position="390"/>
    </location>
</feature>
<dbReference type="Gene3D" id="3.40.640.10">
    <property type="entry name" value="Type I PLP-dependent aspartate aminotransferase-like (Major domain)"/>
    <property type="match status" value="1"/>
</dbReference>
<keyword evidence="9" id="KW-1185">Reference proteome</keyword>
<name>A0A5S9IHM7_UABAM</name>
<comment type="similarity">
    <text evidence="2">Belongs to the class-I pyridoxal-phosphate-dependent aminotransferase family.</text>
</comment>
<dbReference type="GO" id="GO:0030170">
    <property type="term" value="F:pyridoxal phosphate binding"/>
    <property type="evidence" value="ECO:0007669"/>
    <property type="project" value="InterPro"/>
</dbReference>